<protein>
    <submittedName>
        <fullName evidence="1">Uncharacterized protein</fullName>
    </submittedName>
</protein>
<accession>A0A517U1E2</accession>
<keyword evidence="2" id="KW-1185">Reference proteome</keyword>
<sequence>MADLEHSEPKEVIQQNYIRASSLDIEQLEELQAAGTVEVDGGLYTVWNSDAAGDLWLKRIEAAAETKSIRESFPELFAVEADDDAE</sequence>
<dbReference type="RefSeq" id="WP_145434184.1">
    <property type="nucleotide sequence ID" value="NZ_CP036339.1"/>
</dbReference>
<dbReference type="EMBL" id="CP036339">
    <property type="protein sequence ID" value="QDT74431.1"/>
    <property type="molecule type" value="Genomic_DNA"/>
</dbReference>
<dbReference type="KEGG" id="llh:I41_36270"/>
<name>A0A517U1E2_9BACT</name>
<dbReference type="AlphaFoldDB" id="A0A517U1E2"/>
<organism evidence="1 2">
    <name type="scientific">Lacipirellula limnantheis</name>
    <dbReference type="NCBI Taxonomy" id="2528024"/>
    <lineage>
        <taxon>Bacteria</taxon>
        <taxon>Pseudomonadati</taxon>
        <taxon>Planctomycetota</taxon>
        <taxon>Planctomycetia</taxon>
        <taxon>Pirellulales</taxon>
        <taxon>Lacipirellulaceae</taxon>
        <taxon>Lacipirellula</taxon>
    </lineage>
</organism>
<evidence type="ECO:0000313" key="1">
    <source>
        <dbReference type="EMBL" id="QDT74431.1"/>
    </source>
</evidence>
<proteinExistence type="predicted"/>
<evidence type="ECO:0000313" key="2">
    <source>
        <dbReference type="Proteomes" id="UP000317909"/>
    </source>
</evidence>
<gene>
    <name evidence="1" type="ORF">I41_36270</name>
</gene>
<reference evidence="1 2" key="1">
    <citation type="submission" date="2019-02" db="EMBL/GenBank/DDBJ databases">
        <title>Deep-cultivation of Planctomycetes and their phenomic and genomic characterization uncovers novel biology.</title>
        <authorList>
            <person name="Wiegand S."/>
            <person name="Jogler M."/>
            <person name="Boedeker C."/>
            <person name="Pinto D."/>
            <person name="Vollmers J."/>
            <person name="Rivas-Marin E."/>
            <person name="Kohn T."/>
            <person name="Peeters S.H."/>
            <person name="Heuer A."/>
            <person name="Rast P."/>
            <person name="Oberbeckmann S."/>
            <person name="Bunk B."/>
            <person name="Jeske O."/>
            <person name="Meyerdierks A."/>
            <person name="Storesund J.E."/>
            <person name="Kallscheuer N."/>
            <person name="Luecker S."/>
            <person name="Lage O.M."/>
            <person name="Pohl T."/>
            <person name="Merkel B.J."/>
            <person name="Hornburger P."/>
            <person name="Mueller R.-W."/>
            <person name="Bruemmer F."/>
            <person name="Labrenz M."/>
            <person name="Spormann A.M."/>
            <person name="Op den Camp H."/>
            <person name="Overmann J."/>
            <person name="Amann R."/>
            <person name="Jetten M.S.M."/>
            <person name="Mascher T."/>
            <person name="Medema M.H."/>
            <person name="Devos D.P."/>
            <person name="Kaster A.-K."/>
            <person name="Ovreas L."/>
            <person name="Rohde M."/>
            <person name="Galperin M.Y."/>
            <person name="Jogler C."/>
        </authorList>
    </citation>
    <scope>NUCLEOTIDE SEQUENCE [LARGE SCALE GENOMIC DNA]</scope>
    <source>
        <strain evidence="1 2">I41</strain>
    </source>
</reference>
<dbReference type="Proteomes" id="UP000317909">
    <property type="component" value="Chromosome"/>
</dbReference>